<evidence type="ECO:0000256" key="3">
    <source>
        <dbReference type="SAM" id="MobiDB-lite"/>
    </source>
</evidence>
<dbReference type="PANTHER" id="PTHR35201">
    <property type="entry name" value="TERPENE SYNTHASE"/>
    <property type="match status" value="1"/>
</dbReference>
<dbReference type="Gene3D" id="1.10.600.10">
    <property type="entry name" value="Farnesyl Diphosphate Synthase"/>
    <property type="match status" value="1"/>
</dbReference>
<dbReference type="Pfam" id="PF19086">
    <property type="entry name" value="Terpene_syn_C_2"/>
    <property type="match status" value="1"/>
</dbReference>
<keyword evidence="1 2" id="KW-0456">Lyase</keyword>
<dbReference type="SUPFAM" id="SSF48576">
    <property type="entry name" value="Terpenoid synthases"/>
    <property type="match status" value="1"/>
</dbReference>
<feature type="compositionally biased region" description="Polar residues" evidence="3">
    <location>
        <begin position="365"/>
        <end position="386"/>
    </location>
</feature>
<dbReference type="GO" id="GO:0010333">
    <property type="term" value="F:terpene synthase activity"/>
    <property type="evidence" value="ECO:0007669"/>
    <property type="project" value="InterPro"/>
</dbReference>
<dbReference type="InterPro" id="IPR034686">
    <property type="entry name" value="Terpene_cyclase-like_2"/>
</dbReference>
<feature type="compositionally biased region" description="Basic residues" evidence="3">
    <location>
        <begin position="416"/>
        <end position="427"/>
    </location>
</feature>
<gene>
    <name evidence="4" type="ORF">KEF29_11300</name>
</gene>
<dbReference type="InterPro" id="IPR008949">
    <property type="entry name" value="Isoprenoid_synthase_dom_sf"/>
</dbReference>
<dbReference type="EMBL" id="JAGTPG010000002">
    <property type="protein sequence ID" value="MBR8639698.1"/>
    <property type="molecule type" value="Genomic_DNA"/>
</dbReference>
<protein>
    <recommendedName>
        <fullName evidence="2">Terpene synthase</fullName>
        <ecNumber evidence="2">4.2.3.-</ecNumber>
    </recommendedName>
</protein>
<organism evidence="4 5">
    <name type="scientific">Streptomyces tuirus</name>
    <dbReference type="NCBI Taxonomy" id="68278"/>
    <lineage>
        <taxon>Bacteria</taxon>
        <taxon>Bacillati</taxon>
        <taxon>Actinomycetota</taxon>
        <taxon>Actinomycetes</taxon>
        <taxon>Kitasatosporales</taxon>
        <taxon>Streptomycetaceae</taxon>
        <taxon>Streptomyces</taxon>
    </lineage>
</organism>
<proteinExistence type="inferred from homology"/>
<evidence type="ECO:0000256" key="1">
    <source>
        <dbReference type="ARBA" id="ARBA00023239"/>
    </source>
</evidence>
<name>A0A941F9I4_9ACTN</name>
<reference evidence="4 5" key="1">
    <citation type="submission" date="2021-04" db="EMBL/GenBank/DDBJ databases">
        <title>Characterization of the biosynthetic gene cluster of new lipopeptides with antitumor activity in the genome of the marine Streptomyces PHM034.</title>
        <authorList>
            <person name="Ceniceros A."/>
            <person name="Canedo L."/>
            <person name="Mendez C."/>
            <person name="Olano C."/>
            <person name="Schleissner C."/>
            <person name="Cuevas C."/>
            <person name="De La Calle F."/>
            <person name="Salas J.A."/>
        </authorList>
    </citation>
    <scope>NUCLEOTIDE SEQUENCE [LARGE SCALE GENOMIC DNA]</scope>
    <source>
        <strain evidence="4 5">PHM034</strain>
    </source>
</reference>
<comment type="similarity">
    <text evidence="2">Belongs to the terpene synthase family.</text>
</comment>
<dbReference type="SFLD" id="SFLDG01020">
    <property type="entry name" value="Terpene_Cyclase_Like_2"/>
    <property type="match status" value="1"/>
</dbReference>
<keyword evidence="5" id="KW-1185">Reference proteome</keyword>
<dbReference type="SFLD" id="SFLDS00005">
    <property type="entry name" value="Isoprenoid_Synthase_Type_I"/>
    <property type="match status" value="1"/>
</dbReference>
<keyword evidence="2" id="KW-0460">Magnesium</keyword>
<dbReference type="EC" id="4.2.3.-" evidence="2"/>
<dbReference type="PANTHER" id="PTHR35201:SF4">
    <property type="entry name" value="BETA-PINACENE SYNTHASE-RELATED"/>
    <property type="match status" value="1"/>
</dbReference>
<evidence type="ECO:0000256" key="2">
    <source>
        <dbReference type="RuleBase" id="RU366034"/>
    </source>
</evidence>
<dbReference type="AlphaFoldDB" id="A0A941F9I4"/>
<evidence type="ECO:0000313" key="5">
    <source>
        <dbReference type="Proteomes" id="UP000682308"/>
    </source>
</evidence>
<comment type="cofactor">
    <cofactor evidence="2">
        <name>Mg(2+)</name>
        <dbReference type="ChEBI" id="CHEBI:18420"/>
    </cofactor>
</comment>
<dbReference type="GO" id="GO:0046872">
    <property type="term" value="F:metal ion binding"/>
    <property type="evidence" value="ECO:0007669"/>
    <property type="project" value="UniProtKB-KW"/>
</dbReference>
<keyword evidence="2" id="KW-0479">Metal-binding</keyword>
<dbReference type="Proteomes" id="UP000682308">
    <property type="component" value="Unassembled WGS sequence"/>
</dbReference>
<sequence length="427" mass="47535">MPRERRTCGRHRRRRPALLLPIESAIHPEAEEAERRALAWIERSGLCRTETDSARYAGTRSADFYARFTPHADPDRLWIAACWVYWGFAFDDARCDEGPFAADPAAFATMAFSVQRALEVPGRLHCADPYAAALHEIGELFRAAADPVQNRRFQHAHRAWLTGVQWQIGNRATGRMPDLDDYLSMRLYAAGGGPTYAMVEIANGVDVPDREMDSPAVRALTEMAMLVAALDNDHQSRIREAGRRQTEQNIVSVLMTHHHCSPREAVDEAIALRDAVLDRFLSLRERVVPRASSPLRHYLTDLGHGIRGNIDWGLRVPRYLSPDGVAPARWARIPARTATSHWTDTPAPADRTRVCCRPSRGGGTTSPSEESPGRSQAQSPTPTARQVTDIPRGEGRTAHACTNRRRGARSEPGRTGRGRRSRLSIPG</sequence>
<evidence type="ECO:0000313" key="4">
    <source>
        <dbReference type="EMBL" id="MBR8639698.1"/>
    </source>
</evidence>
<comment type="caution">
    <text evidence="4">The sequence shown here is derived from an EMBL/GenBank/DDBJ whole genome shotgun (WGS) entry which is preliminary data.</text>
</comment>
<accession>A0A941F9I4</accession>
<feature type="region of interest" description="Disordered" evidence="3">
    <location>
        <begin position="340"/>
        <end position="427"/>
    </location>
</feature>